<dbReference type="Proteomes" id="UP000176420">
    <property type="component" value="Unassembled WGS sequence"/>
</dbReference>
<dbReference type="CDD" id="cd16295">
    <property type="entry name" value="TTHA0252-CPSF-like_MBL-fold"/>
    <property type="match status" value="1"/>
</dbReference>
<dbReference type="InterPro" id="IPR022712">
    <property type="entry name" value="Beta_Casp"/>
</dbReference>
<dbReference type="Pfam" id="PF10996">
    <property type="entry name" value="Beta-Casp"/>
    <property type="match status" value="1"/>
</dbReference>
<evidence type="ECO:0000313" key="5">
    <source>
        <dbReference type="Proteomes" id="UP000176420"/>
    </source>
</evidence>
<evidence type="ECO:0000259" key="3">
    <source>
        <dbReference type="SMART" id="SM01027"/>
    </source>
</evidence>
<dbReference type="PANTHER" id="PTHR11203">
    <property type="entry name" value="CLEAVAGE AND POLYADENYLATION SPECIFICITY FACTOR FAMILY MEMBER"/>
    <property type="match status" value="1"/>
</dbReference>
<dbReference type="InterPro" id="IPR011108">
    <property type="entry name" value="RMMBL"/>
</dbReference>
<dbReference type="GO" id="GO:0004521">
    <property type="term" value="F:RNA endonuclease activity"/>
    <property type="evidence" value="ECO:0007669"/>
    <property type="project" value="TreeGrafter"/>
</dbReference>
<feature type="domain" description="Metallo-beta-lactamase" evidence="2">
    <location>
        <begin position="13"/>
        <end position="223"/>
    </location>
</feature>
<feature type="domain" description="Beta-Casp" evidence="3">
    <location>
        <begin position="239"/>
        <end position="364"/>
    </location>
</feature>
<dbReference type="Pfam" id="PF00753">
    <property type="entry name" value="Lactamase_B"/>
    <property type="match status" value="1"/>
</dbReference>
<protein>
    <recommendedName>
        <fullName evidence="6">MBL fold hydrolase</fullName>
    </recommendedName>
</protein>
<dbReference type="PANTHER" id="PTHR11203:SF37">
    <property type="entry name" value="INTEGRATOR COMPLEX SUBUNIT 11"/>
    <property type="match status" value="1"/>
</dbReference>
<dbReference type="Gene3D" id="3.60.15.10">
    <property type="entry name" value="Ribonuclease Z/Hydroxyacylglutathione hydrolase-like"/>
    <property type="match status" value="1"/>
</dbReference>
<comment type="caution">
    <text evidence="4">The sequence shown here is derived from an EMBL/GenBank/DDBJ whole genome shotgun (WGS) entry which is preliminary data.</text>
</comment>
<dbReference type="SUPFAM" id="SSF56281">
    <property type="entry name" value="Metallo-hydrolase/oxidoreductase"/>
    <property type="match status" value="1"/>
</dbReference>
<dbReference type="Pfam" id="PF07521">
    <property type="entry name" value="RMMBL"/>
    <property type="match status" value="1"/>
</dbReference>
<dbReference type="Gene3D" id="3.40.50.10890">
    <property type="match status" value="1"/>
</dbReference>
<evidence type="ECO:0000256" key="1">
    <source>
        <dbReference type="ARBA" id="ARBA00022801"/>
    </source>
</evidence>
<evidence type="ECO:0000313" key="4">
    <source>
        <dbReference type="EMBL" id="OGY85748.1"/>
    </source>
</evidence>
<name>A0A1G2B943_9BACT</name>
<organism evidence="4 5">
    <name type="scientific">Candidatus Kerfeldbacteria bacterium RIFOXYB2_FULL_38_14</name>
    <dbReference type="NCBI Taxonomy" id="1798547"/>
    <lineage>
        <taxon>Bacteria</taxon>
        <taxon>Candidatus Kerfeldiibacteriota</taxon>
    </lineage>
</organism>
<proteinExistence type="predicted"/>
<keyword evidence="1" id="KW-0378">Hydrolase</keyword>
<dbReference type="AlphaFoldDB" id="A0A1G2B943"/>
<gene>
    <name evidence="4" type="ORF">A2319_00710</name>
</gene>
<evidence type="ECO:0000259" key="2">
    <source>
        <dbReference type="SMART" id="SM00849"/>
    </source>
</evidence>
<dbReference type="InterPro" id="IPR001279">
    <property type="entry name" value="Metallo-B-lactamas"/>
</dbReference>
<dbReference type="SMART" id="SM00849">
    <property type="entry name" value="Lactamase_B"/>
    <property type="match status" value="1"/>
</dbReference>
<dbReference type="InterPro" id="IPR050698">
    <property type="entry name" value="MBL"/>
</dbReference>
<dbReference type="InterPro" id="IPR036866">
    <property type="entry name" value="RibonucZ/Hydroxyglut_hydro"/>
</dbReference>
<sequence>MKITFYGAAKEVTGSCYLVETKTKRFLIDCGLVQGSKIAEERNLEPFLFDPQSLDAVFITHAHLDHCGRLPKLVAAGFCGKIYATPPTLQFMELILDDSVDILAEEARRHGHDPIYTRQDLAKTLPLLQELAYHQALYLTDEVSVEFFDAGHILGSAQIKVSAEGKKIVFSGDLGNPPVPILKKPENIGSADLVIMESTYGGRLHEDKQERTLLLKSAIYETITMKGVLMIPAFAMERTQELLYELNSLVENKNIPSVPIFLDSPLAISATKIFKKFETYYNQDARKIIAKGDDVFNFPSLHFTLTKEESKKINLESAPKVIIAGSGMAQGGRILHHIEQYISHFNNQYLIVGYQTQGSLGRRILNGEKSIRVHGKPLAVKAKVRAIGGYSAHADQNGLLQYIRGFDRQQLKQIVLVHGEEEQQKLLATKLQENFQIPVKIPDFGRSIIF</sequence>
<dbReference type="SMART" id="SM01027">
    <property type="entry name" value="Beta-Casp"/>
    <property type="match status" value="1"/>
</dbReference>
<evidence type="ECO:0008006" key="6">
    <source>
        <dbReference type="Google" id="ProtNLM"/>
    </source>
</evidence>
<dbReference type="EMBL" id="MHKI01000028">
    <property type="protein sequence ID" value="OGY85748.1"/>
    <property type="molecule type" value="Genomic_DNA"/>
</dbReference>
<accession>A0A1G2B943</accession>
<reference evidence="4 5" key="1">
    <citation type="journal article" date="2016" name="Nat. Commun.">
        <title>Thousands of microbial genomes shed light on interconnected biogeochemical processes in an aquifer system.</title>
        <authorList>
            <person name="Anantharaman K."/>
            <person name="Brown C.T."/>
            <person name="Hug L.A."/>
            <person name="Sharon I."/>
            <person name="Castelle C.J."/>
            <person name="Probst A.J."/>
            <person name="Thomas B.C."/>
            <person name="Singh A."/>
            <person name="Wilkins M.J."/>
            <person name="Karaoz U."/>
            <person name="Brodie E.L."/>
            <person name="Williams K.H."/>
            <person name="Hubbard S.S."/>
            <person name="Banfield J.F."/>
        </authorList>
    </citation>
    <scope>NUCLEOTIDE SEQUENCE [LARGE SCALE GENOMIC DNA]</scope>
</reference>
<dbReference type="GO" id="GO:0016787">
    <property type="term" value="F:hydrolase activity"/>
    <property type="evidence" value="ECO:0007669"/>
    <property type="project" value="UniProtKB-KW"/>
</dbReference>